<dbReference type="CDD" id="cd07432">
    <property type="entry name" value="PHP_HisPPase"/>
    <property type="match status" value="1"/>
</dbReference>
<evidence type="ECO:0000259" key="1">
    <source>
        <dbReference type="SMART" id="SM00481"/>
    </source>
</evidence>
<dbReference type="STRING" id="1705564.APG08_01368"/>
<dbReference type="PANTHER" id="PTHR42924:SF3">
    <property type="entry name" value="POLYMERASE_HISTIDINOL PHOSPHATASE N-TERMINAL DOMAIN-CONTAINING PROTEIN"/>
    <property type="match status" value="1"/>
</dbReference>
<dbReference type="SUPFAM" id="SSF89550">
    <property type="entry name" value="PHP domain-like"/>
    <property type="match status" value="1"/>
</dbReference>
<dbReference type="SMART" id="SM00481">
    <property type="entry name" value="POLIIIAc"/>
    <property type="match status" value="1"/>
</dbReference>
<evidence type="ECO:0000313" key="2">
    <source>
        <dbReference type="EMBL" id="KYC52497.1"/>
    </source>
</evidence>
<dbReference type="GO" id="GO:0035312">
    <property type="term" value="F:5'-3' DNA exonuclease activity"/>
    <property type="evidence" value="ECO:0007669"/>
    <property type="project" value="TreeGrafter"/>
</dbReference>
<dbReference type="EMBL" id="LNGC01000022">
    <property type="protein sequence ID" value="KYC52497.1"/>
    <property type="molecule type" value="Genomic_DNA"/>
</dbReference>
<reference evidence="2 3" key="1">
    <citation type="journal article" date="2016" name="ISME J.">
        <title>Chasing the elusive Euryarchaeota class WSA2: genomes reveal a uniquely fastidious methyl-reducing methanogen.</title>
        <authorList>
            <person name="Nobu M.K."/>
            <person name="Narihiro T."/>
            <person name="Kuroda K."/>
            <person name="Mei R."/>
            <person name="Liu W.T."/>
        </authorList>
    </citation>
    <scope>NUCLEOTIDE SEQUENCE [LARGE SCALE GENOMIC DNA]</scope>
    <source>
        <strain evidence="2">U1lsi0528_Bin055</strain>
    </source>
</reference>
<dbReference type="InterPro" id="IPR004013">
    <property type="entry name" value="PHP_dom"/>
</dbReference>
<name>A0A150J5H5_9EURY</name>
<dbReference type="InterPro" id="IPR003141">
    <property type="entry name" value="Pol/His_phosphatase_N"/>
</dbReference>
<protein>
    <submittedName>
        <fullName evidence="2">Histidinol-phosphatase</fullName>
    </submittedName>
</protein>
<sequence>MERLKLDFHIHSYYSPDGNMKPKDILETALSKGLDVISVTDHNSTKGGIETRDFAEEKDLPIKVIVGQEIKTISGEIIVLNLDEEIPRDMTLEETISYGKKGFIIAPHPFDKFRKGIGDDIDPIKDKINAIEIFNSRTLLSAHNKMAETYAKTNKIPGVSGSDSHFSEELGSSYFMIESKKTTSAIFKNIKEGKISIYGRQTGIKPHLKTSMIHLFK</sequence>
<organism evidence="2 3">
    <name type="scientific">Candidatus Methanofastidiosum methylothiophilum</name>
    <dbReference type="NCBI Taxonomy" id="1705564"/>
    <lineage>
        <taxon>Archaea</taxon>
        <taxon>Methanobacteriati</taxon>
        <taxon>Methanobacteriota</taxon>
        <taxon>Stenosarchaea group</taxon>
        <taxon>Candidatus Methanofastidiosia</taxon>
        <taxon>Candidatus Methanofastidiosales</taxon>
        <taxon>Candidatus Methanofastidiosaceae</taxon>
        <taxon>Candidatus Methanofastidiosum</taxon>
    </lineage>
</organism>
<evidence type="ECO:0000313" key="3">
    <source>
        <dbReference type="Proteomes" id="UP000075398"/>
    </source>
</evidence>
<accession>A0A150J5H5</accession>
<proteinExistence type="predicted"/>
<dbReference type="PANTHER" id="PTHR42924">
    <property type="entry name" value="EXONUCLEASE"/>
    <property type="match status" value="1"/>
</dbReference>
<gene>
    <name evidence="2" type="ORF">AMQ22_00767</name>
</gene>
<dbReference type="Gene3D" id="3.20.20.140">
    <property type="entry name" value="Metal-dependent hydrolases"/>
    <property type="match status" value="1"/>
</dbReference>
<dbReference type="Pfam" id="PF13263">
    <property type="entry name" value="PHP_C"/>
    <property type="match status" value="1"/>
</dbReference>
<dbReference type="InterPro" id="IPR052018">
    <property type="entry name" value="PHP_domain"/>
</dbReference>
<dbReference type="Proteomes" id="UP000075398">
    <property type="component" value="Unassembled WGS sequence"/>
</dbReference>
<comment type="caution">
    <text evidence="2">The sequence shown here is derived from an EMBL/GenBank/DDBJ whole genome shotgun (WGS) entry which is preliminary data.</text>
</comment>
<dbReference type="PATRIC" id="fig|1705409.3.peg.784"/>
<dbReference type="AlphaFoldDB" id="A0A150J5H5"/>
<dbReference type="GO" id="GO:0004534">
    <property type="term" value="F:5'-3' RNA exonuclease activity"/>
    <property type="evidence" value="ECO:0007669"/>
    <property type="project" value="TreeGrafter"/>
</dbReference>
<feature type="domain" description="Polymerase/histidinol phosphatase N-terminal" evidence="1">
    <location>
        <begin position="6"/>
        <end position="74"/>
    </location>
</feature>
<dbReference type="Pfam" id="PF02811">
    <property type="entry name" value="PHP"/>
    <property type="match status" value="1"/>
</dbReference>
<dbReference type="InterPro" id="IPR016195">
    <property type="entry name" value="Pol/histidinol_Pase-like"/>
</dbReference>